<comment type="subcellular location">
    <subcellularLocation>
        <location evidence="11">Mitochondrion</location>
    </subcellularLocation>
</comment>
<dbReference type="OrthoDB" id="10250191at2759"/>
<dbReference type="SUPFAM" id="SSF56024">
    <property type="entry name" value="Phospholipase D/nuclease"/>
    <property type="match status" value="1"/>
</dbReference>
<evidence type="ECO:0000256" key="7">
    <source>
        <dbReference type="ARBA" id="ARBA00023098"/>
    </source>
</evidence>
<evidence type="ECO:0000256" key="8">
    <source>
        <dbReference type="ARBA" id="ARBA00023209"/>
    </source>
</evidence>
<dbReference type="EMBL" id="JAIZAY010000008">
    <property type="protein sequence ID" value="KAJ8037705.1"/>
    <property type="molecule type" value="Genomic_DNA"/>
</dbReference>
<dbReference type="CDD" id="cd09137">
    <property type="entry name" value="PLDc_PGS1_euk_2"/>
    <property type="match status" value="1"/>
</dbReference>
<dbReference type="GO" id="GO:0005524">
    <property type="term" value="F:ATP binding"/>
    <property type="evidence" value="ECO:0007669"/>
    <property type="project" value="UniProtKB-KW"/>
</dbReference>
<keyword evidence="15" id="KW-1185">Reference proteome</keyword>
<feature type="region of interest" description="Disordered" evidence="12">
    <location>
        <begin position="145"/>
        <end position="217"/>
    </location>
</feature>
<evidence type="ECO:0000256" key="11">
    <source>
        <dbReference type="RuleBase" id="RU365024"/>
    </source>
</evidence>
<comment type="function">
    <text evidence="1 11">Functions in the biosynthesis of the anionic phospholipids phosphatidylglycerol and cardiolipin.</text>
</comment>
<evidence type="ECO:0000313" key="15">
    <source>
        <dbReference type="Proteomes" id="UP001152320"/>
    </source>
</evidence>
<proteinExistence type="inferred from homology"/>
<keyword evidence="11" id="KW-0067">ATP-binding</keyword>
<comment type="caution">
    <text evidence="14">The sequence shown here is derived from an EMBL/GenBank/DDBJ whole genome shotgun (WGS) entry which is preliminary data.</text>
</comment>
<protein>
    <recommendedName>
        <fullName evidence="11">CDP-diacylglycerol--glycerol-3-phosphate 3-phosphatidyltransferase</fullName>
        <ecNumber evidence="11">2.7.8.5</ecNumber>
    </recommendedName>
</protein>
<dbReference type="PROSITE" id="PS50035">
    <property type="entry name" value="PLD"/>
    <property type="match status" value="1"/>
</dbReference>
<feature type="compositionally biased region" description="Low complexity" evidence="12">
    <location>
        <begin position="173"/>
        <end position="186"/>
    </location>
</feature>
<evidence type="ECO:0000256" key="9">
    <source>
        <dbReference type="ARBA" id="ARBA00023264"/>
    </source>
</evidence>
<dbReference type="Gene3D" id="3.30.870.10">
    <property type="entry name" value="Endonuclease Chain A"/>
    <property type="match status" value="2"/>
</dbReference>
<keyword evidence="9 11" id="KW-1208">Phospholipid metabolism</keyword>
<keyword evidence="7 11" id="KW-0443">Lipid metabolism</keyword>
<dbReference type="GO" id="GO:0005739">
    <property type="term" value="C:mitochondrion"/>
    <property type="evidence" value="ECO:0007669"/>
    <property type="project" value="UniProtKB-SubCell"/>
</dbReference>
<dbReference type="PANTHER" id="PTHR12586:SF1">
    <property type="entry name" value="CDP-DIACYLGLYCEROL--GLYCEROL-3-PHOSPHATE 3-PHOSPHATIDYLTRANSFERASE, MITOCHONDRIAL"/>
    <property type="match status" value="1"/>
</dbReference>
<keyword evidence="11" id="KW-0547">Nucleotide-binding</keyword>
<evidence type="ECO:0000256" key="2">
    <source>
        <dbReference type="ARBA" id="ARBA00005042"/>
    </source>
</evidence>
<dbReference type="PANTHER" id="PTHR12586">
    <property type="entry name" value="CDP-DIACYLGLYCEROL--SERINE O-PHOSPHATIDYLTRANSFERASE"/>
    <property type="match status" value="1"/>
</dbReference>
<dbReference type="SMART" id="SM00155">
    <property type="entry name" value="PLDc"/>
    <property type="match status" value="1"/>
</dbReference>
<comment type="similarity">
    <text evidence="3 11">Belongs to the CDP-alcohol phosphatidyltransferase class-II family.</text>
</comment>
<dbReference type="InterPro" id="IPR016270">
    <property type="entry name" value="PGS1"/>
</dbReference>
<evidence type="ECO:0000256" key="1">
    <source>
        <dbReference type="ARBA" id="ARBA00003537"/>
    </source>
</evidence>
<dbReference type="GO" id="GO:0032049">
    <property type="term" value="P:cardiolipin biosynthetic process"/>
    <property type="evidence" value="ECO:0007669"/>
    <property type="project" value="InterPro"/>
</dbReference>
<evidence type="ECO:0000256" key="12">
    <source>
        <dbReference type="SAM" id="MobiDB-lite"/>
    </source>
</evidence>
<evidence type="ECO:0000313" key="14">
    <source>
        <dbReference type="EMBL" id="KAJ8037705.1"/>
    </source>
</evidence>
<name>A0A9Q1C3F3_HOLLE</name>
<evidence type="ECO:0000259" key="13">
    <source>
        <dbReference type="PROSITE" id="PS50035"/>
    </source>
</evidence>
<keyword evidence="11" id="KW-0496">Mitochondrion</keyword>
<evidence type="ECO:0000256" key="4">
    <source>
        <dbReference type="ARBA" id="ARBA00022516"/>
    </source>
</evidence>
<organism evidence="14 15">
    <name type="scientific">Holothuria leucospilota</name>
    <name type="common">Black long sea cucumber</name>
    <name type="synonym">Mertensiothuria leucospilota</name>
    <dbReference type="NCBI Taxonomy" id="206669"/>
    <lineage>
        <taxon>Eukaryota</taxon>
        <taxon>Metazoa</taxon>
        <taxon>Echinodermata</taxon>
        <taxon>Eleutherozoa</taxon>
        <taxon>Echinozoa</taxon>
        <taxon>Holothuroidea</taxon>
        <taxon>Aspidochirotacea</taxon>
        <taxon>Aspidochirotida</taxon>
        <taxon>Holothuriidae</taxon>
        <taxon>Holothuria</taxon>
    </lineage>
</organism>
<dbReference type="AlphaFoldDB" id="A0A9Q1C3F3"/>
<reference evidence="14" key="1">
    <citation type="submission" date="2021-10" db="EMBL/GenBank/DDBJ databases">
        <title>Tropical sea cucumber genome reveals ecological adaptation and Cuvierian tubules defense mechanism.</title>
        <authorList>
            <person name="Chen T."/>
        </authorList>
    </citation>
    <scope>NUCLEOTIDE SEQUENCE</scope>
    <source>
        <strain evidence="14">Nanhai2018</strain>
        <tissue evidence="14">Muscle</tissue>
    </source>
</reference>
<keyword evidence="8 11" id="KW-0594">Phospholipid biosynthesis</keyword>
<gene>
    <name evidence="14" type="ORF">HOLleu_18595</name>
</gene>
<dbReference type="Proteomes" id="UP001152320">
    <property type="component" value="Chromosome 8"/>
</dbReference>
<dbReference type="InterPro" id="IPR001736">
    <property type="entry name" value="PLipase_D/transphosphatidylase"/>
</dbReference>
<dbReference type="GO" id="GO:0008444">
    <property type="term" value="F:CDP-diacylglycerol-glycerol-3-phosphate 3-phosphatidyltransferase activity"/>
    <property type="evidence" value="ECO:0007669"/>
    <property type="project" value="UniProtKB-EC"/>
</dbReference>
<feature type="domain" description="PLD phosphodiesterase" evidence="13">
    <location>
        <begin position="38"/>
        <end position="64"/>
    </location>
</feature>
<dbReference type="EC" id="2.7.8.5" evidence="11"/>
<comment type="catalytic activity">
    <reaction evidence="10 11">
        <text>a CDP-1,2-diacyl-sn-glycerol + sn-glycerol 3-phosphate = a 1,2-diacyl-sn-glycero-3-phospho-(1'-sn-glycero-3'-phosphate) + CMP + H(+)</text>
        <dbReference type="Rhea" id="RHEA:12593"/>
        <dbReference type="ChEBI" id="CHEBI:15378"/>
        <dbReference type="ChEBI" id="CHEBI:57597"/>
        <dbReference type="ChEBI" id="CHEBI:58332"/>
        <dbReference type="ChEBI" id="CHEBI:60110"/>
        <dbReference type="ChEBI" id="CHEBI:60377"/>
        <dbReference type="EC" id="2.7.8.5"/>
    </reaction>
</comment>
<evidence type="ECO:0000256" key="5">
    <source>
        <dbReference type="ARBA" id="ARBA00022679"/>
    </source>
</evidence>
<comment type="pathway">
    <text evidence="2 11">Phospholipid metabolism; phosphatidylglycerol biosynthesis; phosphatidylglycerol from CDP-diacylglycerol: step 1/2.</text>
</comment>
<keyword evidence="4 11" id="KW-0444">Lipid biosynthesis</keyword>
<sequence>MLLPLLQQFPGRVNVSLYHTPDLRGFLKKLIPERYNEVVSVQHLKVYIFDDTFVTSGANLSDSYFVNRQDRYIRIDGCCELATFYESLVKAICSFSFCLHANNTLSIDQSFGIHPFKGSKKDFQEAARDRVEFVISPKGRTVSKLQHETESSISSTFGNDQMKVRTSVHEATSVSNGDSGVGSNVDHGSDDSETTNISRIDTEGQKSHKCQHASARSFSTKGVSKLGSVNNLESKSNLLTKENNSSSTVSISNRTEEESLGEICHNVEIQKSSISDKMQRTHENGLVVDTWIYPLVQMGPLGIHVDQIVTAGLLQNVEEASKLYLASGYFNLTQQYKDIILRSKGQCEILLASPQVNGFYGASGISGFIPDSYTYIARKFYESLCRRNLKDKMRMHEYYRDGWTFHAKGLWYYLPGQMLPSLTLIGSPNFGHRSVSRDLESQLAVVTTNENLQRQLHKEQEMLYSRAKTVDDETYQKPDRKVPLWVKVVTVVAHNFY</sequence>
<evidence type="ECO:0000256" key="3">
    <source>
        <dbReference type="ARBA" id="ARBA00010682"/>
    </source>
</evidence>
<keyword evidence="6" id="KW-0677">Repeat</keyword>
<evidence type="ECO:0000256" key="6">
    <source>
        <dbReference type="ARBA" id="ARBA00022737"/>
    </source>
</evidence>
<keyword evidence="5 11" id="KW-0808">Transferase</keyword>
<accession>A0A9Q1C3F3</accession>
<evidence type="ECO:0000256" key="10">
    <source>
        <dbReference type="ARBA" id="ARBA00048586"/>
    </source>
</evidence>